<dbReference type="Pfam" id="PF01177">
    <property type="entry name" value="Asp_Glu_race"/>
    <property type="match status" value="1"/>
</dbReference>
<name>A0AAX1SPN8_9FIRM</name>
<dbReference type="AlphaFoldDB" id="A0AAX1SPN8"/>
<dbReference type="InterPro" id="IPR052186">
    <property type="entry name" value="Hydantoin_racemase-like"/>
</dbReference>
<reference evidence="2" key="3">
    <citation type="submission" date="2022-01" db="EMBL/GenBank/DDBJ databases">
        <title>Collection of gut derived symbiotic bacterial strains cultured from healthy donors.</title>
        <authorList>
            <person name="Lin H."/>
            <person name="Kohout C."/>
            <person name="Waligurski E."/>
            <person name="Pamer E.G."/>
        </authorList>
    </citation>
    <scope>NUCLEOTIDE SEQUENCE</scope>
    <source>
        <strain evidence="2">DFI.6.55</strain>
    </source>
</reference>
<evidence type="ECO:0000313" key="2">
    <source>
        <dbReference type="EMBL" id="MCG4747545.1"/>
    </source>
</evidence>
<comment type="caution">
    <text evidence="2">The sequence shown here is derived from an EMBL/GenBank/DDBJ whole genome shotgun (WGS) entry which is preliminary data.</text>
</comment>
<dbReference type="Gene3D" id="3.40.50.12500">
    <property type="match status" value="1"/>
</dbReference>
<organism evidence="2 5">
    <name type="scientific">Enterocloster aldenensis</name>
    <dbReference type="NCBI Taxonomy" id="358742"/>
    <lineage>
        <taxon>Bacteria</taxon>
        <taxon>Bacillati</taxon>
        <taxon>Bacillota</taxon>
        <taxon>Clostridia</taxon>
        <taxon>Lachnospirales</taxon>
        <taxon>Lachnospiraceae</taxon>
        <taxon>Enterocloster</taxon>
    </lineage>
</organism>
<evidence type="ECO:0000313" key="3">
    <source>
        <dbReference type="EMBL" id="NSJ47398.1"/>
    </source>
</evidence>
<evidence type="ECO:0000256" key="1">
    <source>
        <dbReference type="ARBA" id="ARBA00038414"/>
    </source>
</evidence>
<protein>
    <submittedName>
        <fullName evidence="2">Aspartate/glutamate racemase family protein</fullName>
    </submittedName>
</protein>
<proteinExistence type="inferred from homology"/>
<dbReference type="InterPro" id="IPR015942">
    <property type="entry name" value="Asp/Glu/hydantoin_racemase"/>
</dbReference>
<dbReference type="GeneID" id="97204720"/>
<reference evidence="3 4" key="1">
    <citation type="journal article" date="2020" name="Cell Host Microbe">
        <title>Functional and Genomic Variation between Human-Derived Isolates of Lachnospiraceae Reveals Inter- and Intra-Species Diversity.</title>
        <authorList>
            <person name="Sorbara M.T."/>
            <person name="Littmann E.R."/>
            <person name="Fontana E."/>
            <person name="Moody T.U."/>
            <person name="Kohout C.E."/>
            <person name="Gjonbalaj M."/>
            <person name="Eaton V."/>
            <person name="Seok R."/>
            <person name="Leiner I.M."/>
            <person name="Pamer E.G."/>
        </authorList>
    </citation>
    <scope>NUCLEOTIDE SEQUENCE [LARGE SCALE GENOMIC DNA]</scope>
    <source>
        <strain evidence="3 4">MSK.1.17</strain>
    </source>
</reference>
<evidence type="ECO:0000313" key="4">
    <source>
        <dbReference type="Proteomes" id="UP000669239"/>
    </source>
</evidence>
<gene>
    <name evidence="3" type="ORF">G5B36_01590</name>
    <name evidence="2" type="ORF">L0N08_19130</name>
</gene>
<dbReference type="PANTHER" id="PTHR28047">
    <property type="entry name" value="PROTEIN DCG1"/>
    <property type="match status" value="1"/>
</dbReference>
<dbReference type="InterPro" id="IPR053714">
    <property type="entry name" value="Iso_Racemase_Enz_sf"/>
</dbReference>
<dbReference type="RefSeq" id="WP_117555894.1">
    <property type="nucleotide sequence ID" value="NZ_BAABZL010000001.1"/>
</dbReference>
<dbReference type="PANTHER" id="PTHR28047:SF5">
    <property type="entry name" value="PROTEIN DCG1"/>
    <property type="match status" value="1"/>
</dbReference>
<comment type="similarity">
    <text evidence="1">Belongs to the HyuE racemase family.</text>
</comment>
<evidence type="ECO:0000313" key="5">
    <source>
        <dbReference type="Proteomes" id="UP001299608"/>
    </source>
</evidence>
<dbReference type="EMBL" id="JAKNGE010000025">
    <property type="protein sequence ID" value="MCG4747545.1"/>
    <property type="molecule type" value="Genomic_DNA"/>
</dbReference>
<dbReference type="EMBL" id="JAAITT010000002">
    <property type="protein sequence ID" value="NSJ47398.1"/>
    <property type="molecule type" value="Genomic_DNA"/>
</dbReference>
<dbReference type="Proteomes" id="UP000669239">
    <property type="component" value="Unassembled WGS sequence"/>
</dbReference>
<dbReference type="GO" id="GO:0047661">
    <property type="term" value="F:amino-acid racemase activity"/>
    <property type="evidence" value="ECO:0007669"/>
    <property type="project" value="InterPro"/>
</dbReference>
<sequence length="242" mass="26077">MNLLVINPNTSDAMTEDIRKTVERVRAPDTSVTVTGLDFGPEALESFYDYALSSFGLCRLLKVSGNAYDGILIACYGDPGLYAAKEICDCPVLGIAETSIAMSFLLGNRFSILAASEKAVPMMEHMVAQYGMDHRLAGVFPLNMSVLDAEANRGETVSRLIEEGKKAVSKGAEVLILGCAGMTGFGGPVSQALGIPVMDPVETSFLTLEMMCRGGFKTSKNGLYKPPGKKRIKREYLLTENI</sequence>
<reference evidence="3" key="2">
    <citation type="submission" date="2020-02" db="EMBL/GenBank/DDBJ databases">
        <authorList>
            <person name="Littmann E."/>
            <person name="Sorbara M."/>
        </authorList>
    </citation>
    <scope>NUCLEOTIDE SEQUENCE</scope>
    <source>
        <strain evidence="3">MSK.1.17</strain>
    </source>
</reference>
<accession>A0AAX1SPN8</accession>
<keyword evidence="4" id="KW-1185">Reference proteome</keyword>
<dbReference type="Proteomes" id="UP001299608">
    <property type="component" value="Unassembled WGS sequence"/>
</dbReference>